<accession>A0A381UTN8</accession>
<dbReference type="PROSITE" id="PS00674">
    <property type="entry name" value="AAA"/>
    <property type="match status" value="1"/>
</dbReference>
<evidence type="ECO:0000256" key="12">
    <source>
        <dbReference type="ARBA" id="ARBA00023049"/>
    </source>
</evidence>
<protein>
    <recommendedName>
        <fullName evidence="15">AAA+ ATPase domain-containing protein</fullName>
    </recommendedName>
</protein>
<dbReference type="InterPro" id="IPR000642">
    <property type="entry name" value="Peptidase_M41"/>
</dbReference>
<keyword evidence="11 14" id="KW-1133">Transmembrane helix</keyword>
<evidence type="ECO:0000256" key="5">
    <source>
        <dbReference type="ARBA" id="ARBA00022692"/>
    </source>
</evidence>
<dbReference type="AlphaFoldDB" id="A0A381UTN8"/>
<dbReference type="InterPro" id="IPR027417">
    <property type="entry name" value="P-loop_NTPase"/>
</dbReference>
<evidence type="ECO:0000256" key="10">
    <source>
        <dbReference type="ARBA" id="ARBA00022840"/>
    </source>
</evidence>
<evidence type="ECO:0000256" key="11">
    <source>
        <dbReference type="ARBA" id="ARBA00022989"/>
    </source>
</evidence>
<evidence type="ECO:0000256" key="13">
    <source>
        <dbReference type="ARBA" id="ARBA00023136"/>
    </source>
</evidence>
<comment type="cofactor">
    <cofactor evidence="1">
        <name>Zn(2+)</name>
        <dbReference type="ChEBI" id="CHEBI:29105"/>
    </cofactor>
</comment>
<dbReference type="PANTHER" id="PTHR23076">
    <property type="entry name" value="METALLOPROTEASE M41 FTSH"/>
    <property type="match status" value="1"/>
</dbReference>
<evidence type="ECO:0000256" key="14">
    <source>
        <dbReference type="SAM" id="Phobius"/>
    </source>
</evidence>
<dbReference type="GO" id="GO:0004222">
    <property type="term" value="F:metalloendopeptidase activity"/>
    <property type="evidence" value="ECO:0007669"/>
    <property type="project" value="InterPro"/>
</dbReference>
<evidence type="ECO:0000256" key="1">
    <source>
        <dbReference type="ARBA" id="ARBA00001947"/>
    </source>
</evidence>
<dbReference type="Pfam" id="PF17862">
    <property type="entry name" value="AAA_lid_3"/>
    <property type="match status" value="1"/>
</dbReference>
<dbReference type="GO" id="GO:0030163">
    <property type="term" value="P:protein catabolic process"/>
    <property type="evidence" value="ECO:0007669"/>
    <property type="project" value="TreeGrafter"/>
</dbReference>
<keyword evidence="7" id="KW-0547">Nucleotide-binding</keyword>
<evidence type="ECO:0000256" key="9">
    <source>
        <dbReference type="ARBA" id="ARBA00022833"/>
    </source>
</evidence>
<dbReference type="SMART" id="SM00382">
    <property type="entry name" value="AAA"/>
    <property type="match status" value="1"/>
</dbReference>
<comment type="subcellular location">
    <subcellularLocation>
        <location evidence="2">Membrane</location>
    </subcellularLocation>
</comment>
<feature type="non-terminal residue" evidence="16">
    <location>
        <position position="1"/>
    </location>
</feature>
<evidence type="ECO:0000259" key="15">
    <source>
        <dbReference type="SMART" id="SM00382"/>
    </source>
</evidence>
<dbReference type="GO" id="GO:0005524">
    <property type="term" value="F:ATP binding"/>
    <property type="evidence" value="ECO:0007669"/>
    <property type="project" value="UniProtKB-KW"/>
</dbReference>
<keyword evidence="10" id="KW-0067">ATP-binding</keyword>
<evidence type="ECO:0000256" key="8">
    <source>
        <dbReference type="ARBA" id="ARBA00022801"/>
    </source>
</evidence>
<evidence type="ECO:0000256" key="6">
    <source>
        <dbReference type="ARBA" id="ARBA00022723"/>
    </source>
</evidence>
<dbReference type="GO" id="GO:0046872">
    <property type="term" value="F:metal ion binding"/>
    <property type="evidence" value="ECO:0007669"/>
    <property type="project" value="UniProtKB-KW"/>
</dbReference>
<feature type="domain" description="AAA+ ATPase" evidence="15">
    <location>
        <begin position="183"/>
        <end position="322"/>
    </location>
</feature>
<evidence type="ECO:0000313" key="16">
    <source>
        <dbReference type="EMBL" id="SVA30727.1"/>
    </source>
</evidence>
<feature type="transmembrane region" description="Helical" evidence="14">
    <location>
        <begin position="100"/>
        <end position="117"/>
    </location>
</feature>
<organism evidence="16">
    <name type="scientific">marine metagenome</name>
    <dbReference type="NCBI Taxonomy" id="408172"/>
    <lineage>
        <taxon>unclassified sequences</taxon>
        <taxon>metagenomes</taxon>
        <taxon>ecological metagenomes</taxon>
    </lineage>
</organism>
<dbReference type="NCBIfam" id="TIGR01241">
    <property type="entry name" value="FtsH_fam"/>
    <property type="match status" value="1"/>
</dbReference>
<dbReference type="InterPro" id="IPR041569">
    <property type="entry name" value="AAA_lid_3"/>
</dbReference>
<dbReference type="Pfam" id="PF01434">
    <property type="entry name" value="Peptidase_M41"/>
    <property type="match status" value="1"/>
</dbReference>
<dbReference type="GO" id="GO:0005886">
    <property type="term" value="C:plasma membrane"/>
    <property type="evidence" value="ECO:0007669"/>
    <property type="project" value="TreeGrafter"/>
</dbReference>
<keyword evidence="8" id="KW-0378">Hydrolase</keyword>
<sequence>MAVTALQFFSTDYKPQTIDYTQFQDYIEQDIVESGRIIGRTFKGTFKEPVTIETGNLNKPKQVTNFTTVLPEVTLDMTKVWDERGVIYRFEEQTLGLFDYIIQFSPWLLIIFFWFFLMRKMQGGGGQNGIFNFAKSRAKIISPDKPKTSFKEVAGCDEAKVELQEIVEFLKHPGKYKKLGAKIPKGALLLGPPGTGKTLLAKAVSGEANVPFFTISGAEFVEMFVGVGASRVRDLFDQAKRNAPSIIFIDEIDAVGRHRGAGLGGGHDEREQTLNQILVEMDGFETDDSVILIAATNRPDVLDKALLRPGRFDRQIVVDVPGVDGREAILKIHSKNIPLDNTVDLKILARGTPGLVGADLENLLNESALLAARKNKKKVSMIDIEDAKDKVMMGVERKSMILTPKEKKVTAYHEAGHALVAHHTVGADPVHKITIIPRGMALGVTAQLPEEEKHNYQKNYLLGRLDILMGGRCAEKLIFNDTSTGAGNDISTATDISRKMVCEWGMSD</sequence>
<dbReference type="GO" id="GO:0004176">
    <property type="term" value="F:ATP-dependent peptidase activity"/>
    <property type="evidence" value="ECO:0007669"/>
    <property type="project" value="InterPro"/>
</dbReference>
<dbReference type="Gene3D" id="3.40.50.300">
    <property type="entry name" value="P-loop containing nucleotide triphosphate hydrolases"/>
    <property type="match status" value="1"/>
</dbReference>
<dbReference type="Pfam" id="PF00004">
    <property type="entry name" value="AAA"/>
    <property type="match status" value="1"/>
</dbReference>
<keyword evidence="13 14" id="KW-0472">Membrane</keyword>
<feature type="non-terminal residue" evidence="16">
    <location>
        <position position="508"/>
    </location>
</feature>
<dbReference type="Gene3D" id="1.20.58.760">
    <property type="entry name" value="Peptidase M41"/>
    <property type="match status" value="1"/>
</dbReference>
<dbReference type="FunFam" id="1.10.8.60:FF:000001">
    <property type="entry name" value="ATP-dependent zinc metalloprotease FtsH"/>
    <property type="match status" value="1"/>
</dbReference>
<dbReference type="SUPFAM" id="SSF140990">
    <property type="entry name" value="FtsH protease domain-like"/>
    <property type="match status" value="1"/>
</dbReference>
<dbReference type="GO" id="GO:0016887">
    <property type="term" value="F:ATP hydrolysis activity"/>
    <property type="evidence" value="ECO:0007669"/>
    <property type="project" value="InterPro"/>
</dbReference>
<dbReference type="FunFam" id="3.40.50.300:FF:000001">
    <property type="entry name" value="ATP-dependent zinc metalloprotease FtsH"/>
    <property type="match status" value="1"/>
</dbReference>
<comment type="similarity">
    <text evidence="3">In the C-terminal section; belongs to the peptidase M41 family.</text>
</comment>
<keyword evidence="4" id="KW-0645">Protease</keyword>
<keyword evidence="9" id="KW-0862">Zinc</keyword>
<dbReference type="SUPFAM" id="SSF52540">
    <property type="entry name" value="P-loop containing nucleoside triphosphate hydrolases"/>
    <property type="match status" value="1"/>
</dbReference>
<evidence type="ECO:0000256" key="3">
    <source>
        <dbReference type="ARBA" id="ARBA00010044"/>
    </source>
</evidence>
<reference evidence="16" key="1">
    <citation type="submission" date="2018-05" db="EMBL/GenBank/DDBJ databases">
        <authorList>
            <person name="Lanie J.A."/>
            <person name="Ng W.-L."/>
            <person name="Kazmierczak K.M."/>
            <person name="Andrzejewski T.M."/>
            <person name="Davidsen T.M."/>
            <person name="Wayne K.J."/>
            <person name="Tettelin H."/>
            <person name="Glass J.I."/>
            <person name="Rusch D."/>
            <person name="Podicherti R."/>
            <person name="Tsui H.-C.T."/>
            <person name="Winkler M.E."/>
        </authorList>
    </citation>
    <scope>NUCLEOTIDE SEQUENCE</scope>
</reference>
<keyword evidence="6" id="KW-0479">Metal-binding</keyword>
<dbReference type="EMBL" id="UINC01006974">
    <property type="protein sequence ID" value="SVA30727.1"/>
    <property type="molecule type" value="Genomic_DNA"/>
</dbReference>
<dbReference type="InterPro" id="IPR003959">
    <property type="entry name" value="ATPase_AAA_core"/>
</dbReference>
<gene>
    <name evidence="16" type="ORF">METZ01_LOCUS83581</name>
</gene>
<dbReference type="HAMAP" id="MF_01458">
    <property type="entry name" value="FtsH"/>
    <property type="match status" value="1"/>
</dbReference>
<dbReference type="GO" id="GO:0006508">
    <property type="term" value="P:proteolysis"/>
    <property type="evidence" value="ECO:0007669"/>
    <property type="project" value="UniProtKB-KW"/>
</dbReference>
<dbReference type="InterPro" id="IPR037219">
    <property type="entry name" value="Peptidase_M41-like"/>
</dbReference>
<keyword evidence="12" id="KW-0482">Metalloprotease</keyword>
<dbReference type="PANTHER" id="PTHR23076:SF97">
    <property type="entry name" value="ATP-DEPENDENT ZINC METALLOPROTEASE YME1L1"/>
    <property type="match status" value="1"/>
</dbReference>
<name>A0A381UTN8_9ZZZZ</name>
<dbReference type="InterPro" id="IPR003593">
    <property type="entry name" value="AAA+_ATPase"/>
</dbReference>
<proteinExistence type="inferred from homology"/>
<dbReference type="InterPro" id="IPR003960">
    <property type="entry name" value="ATPase_AAA_CS"/>
</dbReference>
<dbReference type="InterPro" id="IPR005936">
    <property type="entry name" value="FtsH"/>
</dbReference>
<evidence type="ECO:0000256" key="7">
    <source>
        <dbReference type="ARBA" id="ARBA00022741"/>
    </source>
</evidence>
<evidence type="ECO:0000256" key="4">
    <source>
        <dbReference type="ARBA" id="ARBA00022670"/>
    </source>
</evidence>
<keyword evidence="5 14" id="KW-0812">Transmembrane</keyword>
<dbReference type="CDD" id="cd19501">
    <property type="entry name" value="RecA-like_FtsH"/>
    <property type="match status" value="1"/>
</dbReference>
<dbReference type="Gene3D" id="1.10.8.60">
    <property type="match status" value="1"/>
</dbReference>
<evidence type="ECO:0000256" key="2">
    <source>
        <dbReference type="ARBA" id="ARBA00004370"/>
    </source>
</evidence>